<evidence type="ECO:0000313" key="1">
    <source>
        <dbReference type="EMBL" id="MCV2885318.1"/>
    </source>
</evidence>
<keyword evidence="2" id="KW-1185">Reference proteome</keyword>
<reference evidence="1 2" key="1">
    <citation type="submission" date="2022-10" db="EMBL/GenBank/DDBJ databases">
        <title>Aestuariibacter sp. AA17 isolated from Montipora capitata coral fragment.</title>
        <authorList>
            <person name="Emsley S.A."/>
            <person name="Pfannmuller K.M."/>
            <person name="Loughran R.M."/>
            <person name="Shlafstein M."/>
            <person name="Papke E."/>
            <person name="Saw J.H."/>
            <person name="Ushijima B."/>
            <person name="Videau P."/>
        </authorList>
    </citation>
    <scope>NUCLEOTIDE SEQUENCE [LARGE SCALE GENOMIC DNA]</scope>
    <source>
        <strain evidence="1 2">AA17</strain>
    </source>
</reference>
<evidence type="ECO:0008006" key="3">
    <source>
        <dbReference type="Google" id="ProtNLM"/>
    </source>
</evidence>
<dbReference type="EMBL" id="JAOWKX010000005">
    <property type="protein sequence ID" value="MCV2885318.1"/>
    <property type="molecule type" value="Genomic_DNA"/>
</dbReference>
<accession>A0ABT3A9G2</accession>
<organism evidence="1 2">
    <name type="scientific">Fluctibacter corallii</name>
    <dbReference type="NCBI Taxonomy" id="2984329"/>
    <lineage>
        <taxon>Bacteria</taxon>
        <taxon>Pseudomonadati</taxon>
        <taxon>Pseudomonadota</taxon>
        <taxon>Gammaproteobacteria</taxon>
        <taxon>Alteromonadales</taxon>
        <taxon>Alteromonadaceae</taxon>
        <taxon>Fluctibacter</taxon>
    </lineage>
</organism>
<evidence type="ECO:0000313" key="2">
    <source>
        <dbReference type="Proteomes" id="UP001652504"/>
    </source>
</evidence>
<sequence length="112" mass="12351">MITEVNSIITAMRVAKAEHEMLANNVANYNNAAINHLQHANFDAVLQHAQLQPNAATSDIVNYHTQSIDKSQISLDQLTADTLDASGKYRTLVETLNRKMGLMSIAISNSER</sequence>
<protein>
    <recommendedName>
        <fullName evidence="3">Flagellar basal body rod protein FlgB</fullName>
    </recommendedName>
</protein>
<dbReference type="Proteomes" id="UP001652504">
    <property type="component" value="Unassembled WGS sequence"/>
</dbReference>
<dbReference type="RefSeq" id="WP_263712601.1">
    <property type="nucleotide sequence ID" value="NZ_JAOWKX010000005.1"/>
</dbReference>
<name>A0ABT3A9G2_9ALTE</name>
<gene>
    <name evidence="1" type="ORF">OE749_11500</name>
</gene>
<comment type="caution">
    <text evidence="1">The sequence shown here is derived from an EMBL/GenBank/DDBJ whole genome shotgun (WGS) entry which is preliminary data.</text>
</comment>
<proteinExistence type="predicted"/>